<sequence>MTKKLAIRIVGYGAIGAFLYVAIALSVFLFSMVVLKQGVVFSNKLMNSYQRVIYFNGGRKLWQNEPECVIFDQDLLYKPKIGECKFENVEFKTTLNFDERGRISKNKTDRPGIAVVGDSFAMGWGVNDNETYASVLEEMTGRPVYNLGVSSYGTYRELLRLEKSGLIDKIDTIILQYCDNDLFENKDKTSANPTLTVTLEKFNSMFGSAPPAPYASLKLWLSEALSIPKREIKTALRPSRRNLLDFSSHYDGINAVLAKFPWVTGKKVIIFYVNADGKKFDNFNEVIQRPRNNAAMYVDLAPAPGTDFYYVLDDHLTKTGHKRIAEKLMHLVSPSADSGSTMQN</sequence>
<dbReference type="AlphaFoldDB" id="A0A5Q0BE68"/>
<dbReference type="SUPFAM" id="SSF52266">
    <property type="entry name" value="SGNH hydrolase"/>
    <property type="match status" value="1"/>
</dbReference>
<dbReference type="InParanoid" id="A0A5Q0BE68"/>
<dbReference type="GO" id="GO:0016788">
    <property type="term" value="F:hydrolase activity, acting on ester bonds"/>
    <property type="evidence" value="ECO:0007669"/>
    <property type="project" value="UniProtKB-ARBA"/>
</dbReference>
<dbReference type="KEGG" id="mmob:F6R98_05270"/>
<protein>
    <submittedName>
        <fullName evidence="2">SGNH/GDSL hydrolase family protein</fullName>
    </submittedName>
</protein>
<organism evidence="2 3">
    <name type="scientific">Candidatus Methylospira mobilis</name>
    <dbReference type="NCBI Taxonomy" id="1808979"/>
    <lineage>
        <taxon>Bacteria</taxon>
        <taxon>Pseudomonadati</taxon>
        <taxon>Pseudomonadota</taxon>
        <taxon>Gammaproteobacteria</taxon>
        <taxon>Methylococcales</taxon>
        <taxon>Methylococcaceae</taxon>
        <taxon>Candidatus Methylospira</taxon>
    </lineage>
</organism>
<evidence type="ECO:0000256" key="1">
    <source>
        <dbReference type="SAM" id="Phobius"/>
    </source>
</evidence>
<gene>
    <name evidence="2" type="ORF">F6R98_05270</name>
</gene>
<dbReference type="Proteomes" id="UP000325755">
    <property type="component" value="Chromosome"/>
</dbReference>
<evidence type="ECO:0000313" key="3">
    <source>
        <dbReference type="Proteomes" id="UP000325755"/>
    </source>
</evidence>
<dbReference type="OrthoDB" id="8477981at2"/>
<reference evidence="2 3" key="1">
    <citation type="submission" date="2019-09" db="EMBL/GenBank/DDBJ databases">
        <title>Ecophysiology of the spiral-shaped methanotroph Methylospira mobilis as revealed by the complete genome sequence.</title>
        <authorList>
            <person name="Oshkin I.Y."/>
            <person name="Dedysh S.N."/>
            <person name="Miroshnikov K."/>
            <person name="Danilova O.V."/>
            <person name="Hakobyan A."/>
            <person name="Liesack W."/>
        </authorList>
    </citation>
    <scope>NUCLEOTIDE SEQUENCE [LARGE SCALE GENOMIC DNA]</scope>
    <source>
        <strain evidence="2 3">Shm1</strain>
    </source>
</reference>
<accession>A0A5Q0BE68</accession>
<dbReference type="RefSeq" id="WP_153248093.1">
    <property type="nucleotide sequence ID" value="NZ_CP044205.1"/>
</dbReference>
<keyword evidence="1" id="KW-0812">Transmembrane</keyword>
<dbReference type="InterPro" id="IPR036514">
    <property type="entry name" value="SGNH_hydro_sf"/>
</dbReference>
<keyword evidence="1" id="KW-1133">Transmembrane helix</keyword>
<dbReference type="Gene3D" id="3.40.50.1110">
    <property type="entry name" value="SGNH hydrolase"/>
    <property type="match status" value="1"/>
</dbReference>
<keyword evidence="2" id="KW-0378">Hydrolase</keyword>
<evidence type="ECO:0000313" key="2">
    <source>
        <dbReference type="EMBL" id="QFY42110.1"/>
    </source>
</evidence>
<proteinExistence type="predicted"/>
<dbReference type="CDD" id="cd00229">
    <property type="entry name" value="SGNH_hydrolase"/>
    <property type="match status" value="1"/>
</dbReference>
<name>A0A5Q0BE68_9GAMM</name>
<keyword evidence="1" id="KW-0472">Membrane</keyword>
<feature type="transmembrane region" description="Helical" evidence="1">
    <location>
        <begin position="12"/>
        <end position="35"/>
    </location>
</feature>
<keyword evidence="3" id="KW-1185">Reference proteome</keyword>
<dbReference type="EMBL" id="CP044205">
    <property type="protein sequence ID" value="QFY42110.1"/>
    <property type="molecule type" value="Genomic_DNA"/>
</dbReference>